<dbReference type="PANTHER" id="PTHR38032">
    <property type="entry name" value="POLYMERASE-RELATED"/>
    <property type="match status" value="1"/>
</dbReference>
<evidence type="ECO:0000313" key="3">
    <source>
        <dbReference type="EMBL" id="EGD47706.1"/>
    </source>
</evidence>
<dbReference type="EMBL" id="ACXX02000006">
    <property type="protein sequence ID" value="EGD47706.1"/>
    <property type="molecule type" value="Genomic_DNA"/>
</dbReference>
<comment type="caution">
    <text evidence="3">The sequence shown here is derived from an EMBL/GenBank/DDBJ whole genome shotgun (WGS) entry which is preliminary data.</text>
</comment>
<dbReference type="Pfam" id="PF03961">
    <property type="entry name" value="FapA"/>
    <property type="match status" value="1"/>
</dbReference>
<dbReference type="AlphaFoldDB" id="F1TCI9"/>
<evidence type="ECO:0000313" key="4">
    <source>
        <dbReference type="Proteomes" id="UP000003860"/>
    </source>
</evidence>
<keyword evidence="1" id="KW-0175">Coiled coil</keyword>
<dbReference type="Proteomes" id="UP000003860">
    <property type="component" value="Unassembled WGS sequence"/>
</dbReference>
<dbReference type="PANTHER" id="PTHR38032:SF1">
    <property type="entry name" value="RNA-BINDING PROTEIN KHPB N-TERMINAL DOMAIN-CONTAINING PROTEIN"/>
    <property type="match status" value="1"/>
</dbReference>
<gene>
    <name evidence="3" type="ORF">Cpap_2109</name>
</gene>
<reference evidence="3" key="1">
    <citation type="submission" date="2009-07" db="EMBL/GenBank/DDBJ databases">
        <authorList>
            <consortium name="US DOE Joint Genome Institute (JGI-PGF)"/>
            <person name="Lucas S."/>
            <person name="Copeland A."/>
            <person name="Lapidus A."/>
            <person name="Glavina del Rio T."/>
            <person name="Tice H."/>
            <person name="Bruce D."/>
            <person name="Goodwin L."/>
            <person name="Pitluck S."/>
            <person name="Larimer F."/>
            <person name="Land M.L."/>
            <person name="Mouttaki H."/>
            <person name="He Z."/>
            <person name="Zhou J."/>
            <person name="Hemme C.L."/>
        </authorList>
    </citation>
    <scope>NUCLEOTIDE SEQUENCE [LARGE SCALE GENOMIC DNA]</scope>
    <source>
        <strain evidence="3">DSM 2782</strain>
    </source>
</reference>
<dbReference type="InterPro" id="IPR046866">
    <property type="entry name" value="FapA_N"/>
</dbReference>
<feature type="domain" description="Flagellar Assembly Protein A N-terminal region" evidence="2">
    <location>
        <begin position="75"/>
        <end position="243"/>
    </location>
</feature>
<dbReference type="InterPro" id="IPR046865">
    <property type="entry name" value="FapA_b_solenoid"/>
</dbReference>
<dbReference type="InterPro" id="IPR005646">
    <property type="entry name" value="FapA"/>
</dbReference>
<name>F1TCI9_9FIRM</name>
<proteinExistence type="predicted"/>
<reference evidence="3" key="2">
    <citation type="submission" date="2011-01" db="EMBL/GenBank/DDBJ databases">
        <title>The Non-contiguous Finished genome of Clostridium papyrosolvens.</title>
        <authorList>
            <person name="Lucas S."/>
            <person name="Copeland A."/>
            <person name="Lapidus A."/>
            <person name="Cheng J.-F."/>
            <person name="Goodwin L."/>
            <person name="Pitluck S."/>
            <person name="Misra M."/>
            <person name="Chertkov O."/>
            <person name="Detter J.C."/>
            <person name="Han C."/>
            <person name="Tapia R."/>
            <person name="Land M."/>
            <person name="Hauser L."/>
            <person name="Kyrpides N."/>
            <person name="Ivanova N."/>
            <person name="Pagani I."/>
            <person name="Mouttaki H."/>
            <person name="He Z."/>
            <person name="Zhou J."/>
            <person name="Hemme C.L."/>
            <person name="Woyke T."/>
        </authorList>
    </citation>
    <scope>NUCLEOTIDE SEQUENCE [LARGE SCALE GENOMIC DNA]</scope>
    <source>
        <strain evidence="3">DSM 2782</strain>
    </source>
</reference>
<keyword evidence="4" id="KW-1185">Reference proteome</keyword>
<dbReference type="STRING" id="588581.Cpap_2109"/>
<evidence type="ECO:0000256" key="1">
    <source>
        <dbReference type="SAM" id="Coils"/>
    </source>
</evidence>
<protein>
    <recommendedName>
        <fullName evidence="2">Flagellar Assembly Protein A N-terminal region domain-containing protein</fullName>
    </recommendedName>
</protein>
<dbReference type="OrthoDB" id="1279at2"/>
<evidence type="ECO:0000259" key="2">
    <source>
        <dbReference type="Pfam" id="PF20250"/>
    </source>
</evidence>
<feature type="coiled-coil region" evidence="1">
    <location>
        <begin position="405"/>
        <end position="469"/>
    </location>
</feature>
<dbReference type="Pfam" id="PF20250">
    <property type="entry name" value="FapA_N"/>
    <property type="match status" value="1"/>
</dbReference>
<sequence>MSANITIYSSPYIIITKRDDGYYIQSLKKGLSIDEFQKCLNSHPEIKVTNFAVIKNALVLAPQDPRKFASAKERISIEVSGDELRAYITVNVGPQEILGTEIIKEVVLELNRKGVVYGIKKDVLLSLVAGKTVLIAEGEPPQNGSDSKNRLYQIKEAKPEIKEDGTADHYDLNLINMVQVGEWLGEKIHATSGKEGKTVYGNPIKPMPGKDYPIFFDRKTVKAVEEEGKTTLYAMRKGAVYFSGDSIGVSNHLELSDNVGVKTGNVDFDGYLTVKGTIEDNYIVSTTNDIEVLGEYGVGSCKEINSREGNIYIRGGIAGKGKTVIKCKKNLYIKFVADAEIICDGSVHVGFYCLNSNIIAKEVILESLKGQIIGGNITADIRVLAATYGTPSEKRTNIYVKGFDRVALKDSLDNLTEEIEQLKISMNQYKQQISIFNISDAGKSRKSEFEKLNEVYNNIRAELQAKEETRKNIAGYLKVKGEGEITILKKAFPNTYFEIKRIQKEIQTPVLRTSFYYSEGTIKEL</sequence>
<accession>F1TCI9</accession>
<organism evidence="3 4">
    <name type="scientific">Ruminiclostridium papyrosolvens DSM 2782</name>
    <dbReference type="NCBI Taxonomy" id="588581"/>
    <lineage>
        <taxon>Bacteria</taxon>
        <taxon>Bacillati</taxon>
        <taxon>Bacillota</taxon>
        <taxon>Clostridia</taxon>
        <taxon>Eubacteriales</taxon>
        <taxon>Oscillospiraceae</taxon>
        <taxon>Ruminiclostridium</taxon>
    </lineage>
</organism>
<dbReference type="eggNOG" id="COG1315">
    <property type="taxonomic scope" value="Bacteria"/>
</dbReference>
<dbReference type="RefSeq" id="WP_004619042.1">
    <property type="nucleotide sequence ID" value="NZ_ACXX02000006.1"/>
</dbReference>